<gene>
    <name evidence="1" type="ORF">WN944_021072</name>
</gene>
<comment type="caution">
    <text evidence="1">The sequence shown here is derived from an EMBL/GenBank/DDBJ whole genome shotgun (WGS) entry which is preliminary data.</text>
</comment>
<dbReference type="EMBL" id="JBCGBO010000001">
    <property type="protein sequence ID" value="KAK9228124.1"/>
    <property type="molecule type" value="Genomic_DNA"/>
</dbReference>
<protein>
    <submittedName>
        <fullName evidence="1">Uncharacterized protein</fullName>
    </submittedName>
</protein>
<name>A0AAP0N2H0_9ROSI</name>
<proteinExistence type="predicted"/>
<keyword evidence="2" id="KW-1185">Reference proteome</keyword>
<sequence length="129" mass="14512">MKELNRNFKLRRGSSKKIAKSMSFLLLSESTSTERSSVTGYKRLSESVRNKNKNNESACDIISSNGTGNGSSCKRSTSLGFIKKVFSFRKVSNANDDGMKEKLEVTASTEEDKKIKRKSNWLSTSKKIW</sequence>
<evidence type="ECO:0000313" key="2">
    <source>
        <dbReference type="Proteomes" id="UP001428341"/>
    </source>
</evidence>
<reference evidence="1 2" key="1">
    <citation type="submission" date="2024-05" db="EMBL/GenBank/DDBJ databases">
        <title>Haplotype-resolved chromosome-level genome assembly of Huyou (Citrus changshanensis).</title>
        <authorList>
            <person name="Miao C."/>
            <person name="Chen W."/>
            <person name="Wu Y."/>
            <person name="Wang L."/>
            <person name="Zhao S."/>
            <person name="Grierson D."/>
            <person name="Xu C."/>
            <person name="Chen K."/>
        </authorList>
    </citation>
    <scope>NUCLEOTIDE SEQUENCE [LARGE SCALE GENOMIC DNA]</scope>
    <source>
        <strain evidence="1">01-14</strain>
        <tissue evidence="1">Leaf</tissue>
    </source>
</reference>
<organism evidence="1 2">
    <name type="scientific">Citrus x changshan-huyou</name>
    <dbReference type="NCBI Taxonomy" id="2935761"/>
    <lineage>
        <taxon>Eukaryota</taxon>
        <taxon>Viridiplantae</taxon>
        <taxon>Streptophyta</taxon>
        <taxon>Embryophyta</taxon>
        <taxon>Tracheophyta</taxon>
        <taxon>Spermatophyta</taxon>
        <taxon>Magnoliopsida</taxon>
        <taxon>eudicotyledons</taxon>
        <taxon>Gunneridae</taxon>
        <taxon>Pentapetalae</taxon>
        <taxon>rosids</taxon>
        <taxon>malvids</taxon>
        <taxon>Sapindales</taxon>
        <taxon>Rutaceae</taxon>
        <taxon>Aurantioideae</taxon>
        <taxon>Citrus</taxon>
    </lineage>
</organism>
<dbReference type="Proteomes" id="UP001428341">
    <property type="component" value="Unassembled WGS sequence"/>
</dbReference>
<evidence type="ECO:0000313" key="1">
    <source>
        <dbReference type="EMBL" id="KAK9228124.1"/>
    </source>
</evidence>
<dbReference type="AlphaFoldDB" id="A0AAP0N2H0"/>
<accession>A0AAP0N2H0</accession>